<sequence length="293" mass="33759">MAHFVGVVVLLCCLATPSSAFIETNYHSTVSTLSGLISMEKFVKTDLLRYVERLKVLQDSILNFVQDKQPYDDLTSPSAVSEYLKHPVHAFHLIKRMTAGLGDIEALINKTRTFAKDCFNISQVALRHGFYDRAVEWAEQAIAKATQEQPFTIPKQELDTFYKAAIEKHDEVLSTMGEAGNHWQTYGVPVRERANRSTEFKAQLFDEEIEDDQVNQNYKRLCRGEQLRTPKMDSQLRCRYYSGESGFFKLQPMKLEEYNLKPYVVVLRDLLQDRDLDDMIAFAEPRHGVTFEL</sequence>
<evidence type="ECO:0000313" key="3">
    <source>
        <dbReference type="EMBL" id="EEC04473.1"/>
    </source>
</evidence>
<dbReference type="EMBL" id="DS687315">
    <property type="protein sequence ID" value="EEC04473.1"/>
    <property type="molecule type" value="Genomic_DNA"/>
</dbReference>
<evidence type="ECO:0000313" key="4">
    <source>
        <dbReference type="EnsemblMetazoa" id="ISCW002014-PA"/>
    </source>
</evidence>
<organism>
    <name type="scientific">Ixodes scapularis</name>
    <name type="common">Black-legged tick</name>
    <name type="synonym">Deer tick</name>
    <dbReference type="NCBI Taxonomy" id="6945"/>
    <lineage>
        <taxon>Eukaryota</taxon>
        <taxon>Metazoa</taxon>
        <taxon>Ecdysozoa</taxon>
        <taxon>Arthropoda</taxon>
        <taxon>Chelicerata</taxon>
        <taxon>Arachnida</taxon>
        <taxon>Acari</taxon>
        <taxon>Parasitiformes</taxon>
        <taxon>Ixodida</taxon>
        <taxon>Ixodoidea</taxon>
        <taxon>Ixodidae</taxon>
        <taxon>Ixodinae</taxon>
        <taxon>Ixodes</taxon>
    </lineage>
</organism>
<gene>
    <name evidence="3" type="ORF">IscW_ISCW002014</name>
</gene>
<dbReference type="Gene3D" id="6.10.140.1460">
    <property type="match status" value="1"/>
</dbReference>
<dbReference type="InterPro" id="IPR013547">
    <property type="entry name" value="P4H_N"/>
</dbReference>
<dbReference type="EMBL" id="ABJB010546681">
    <property type="status" value="NOT_ANNOTATED_CDS"/>
    <property type="molecule type" value="Genomic_DNA"/>
</dbReference>
<dbReference type="GO" id="GO:0004656">
    <property type="term" value="F:procollagen-proline 4-dioxygenase activity"/>
    <property type="evidence" value="ECO:0007669"/>
    <property type="project" value="InterPro"/>
</dbReference>
<dbReference type="VEuPathDB" id="VectorBase:ISCW002014"/>
<keyword evidence="5" id="KW-1185">Reference proteome</keyword>
<evidence type="ECO:0000313" key="5">
    <source>
        <dbReference type="Proteomes" id="UP000001555"/>
    </source>
</evidence>
<accession>B7PD01</accession>
<reference evidence="3 5" key="1">
    <citation type="submission" date="2008-03" db="EMBL/GenBank/DDBJ databases">
        <title>Annotation of Ixodes scapularis.</title>
        <authorList>
            <consortium name="Ixodes scapularis Genome Project Consortium"/>
            <person name="Caler E."/>
            <person name="Hannick L.I."/>
            <person name="Bidwell S."/>
            <person name="Joardar V."/>
            <person name="Thiagarajan M."/>
            <person name="Amedeo P."/>
            <person name="Galinsky K.J."/>
            <person name="Schobel S."/>
            <person name="Inman J."/>
            <person name="Hostetler J."/>
            <person name="Miller J."/>
            <person name="Hammond M."/>
            <person name="Megy K."/>
            <person name="Lawson D."/>
            <person name="Kodira C."/>
            <person name="Sutton G."/>
            <person name="Meyer J."/>
            <person name="Hill C.A."/>
            <person name="Birren B."/>
            <person name="Nene V."/>
            <person name="Collins F."/>
            <person name="Alarcon-Chaidez F."/>
            <person name="Wikel S."/>
            <person name="Strausberg R."/>
        </authorList>
    </citation>
    <scope>NUCLEOTIDE SEQUENCE [LARGE SCALE GENOMIC DNA]</scope>
    <source>
        <strain evidence="5">Wikel</strain>
        <strain evidence="3">Wikel colony</strain>
    </source>
</reference>
<dbReference type="STRING" id="6945.B7PD01"/>
<dbReference type="EnsemblMetazoa" id="ISCW002014-RA">
    <property type="protein sequence ID" value="ISCW002014-PA"/>
    <property type="gene ID" value="ISCW002014"/>
</dbReference>
<keyword evidence="1" id="KW-0732">Signal</keyword>
<protein>
    <submittedName>
        <fullName evidence="3 4">Prolyl 4-hydroxylase alpha subunit, putative</fullName>
    </submittedName>
</protein>
<evidence type="ECO:0000256" key="1">
    <source>
        <dbReference type="SAM" id="SignalP"/>
    </source>
</evidence>
<feature type="signal peptide" evidence="1">
    <location>
        <begin position="1"/>
        <end position="20"/>
    </location>
</feature>
<dbReference type="Proteomes" id="UP000001555">
    <property type="component" value="Unassembled WGS sequence"/>
</dbReference>
<dbReference type="PaxDb" id="6945-B7PD01"/>
<dbReference type="EMBL" id="ABJB010322233">
    <property type="status" value="NOT_ANNOTATED_CDS"/>
    <property type="molecule type" value="Genomic_DNA"/>
</dbReference>
<feature type="domain" description="Prolyl 4-hydroxylase N-terminal" evidence="2">
    <location>
        <begin position="30"/>
        <end position="113"/>
    </location>
</feature>
<feature type="chain" id="PRO_5010825997" evidence="1">
    <location>
        <begin position="21"/>
        <end position="293"/>
    </location>
</feature>
<dbReference type="InParanoid" id="B7PD01"/>
<name>B7PD01_IXOSC</name>
<dbReference type="AlphaFoldDB" id="B7PD01"/>
<dbReference type="OrthoDB" id="420380at2759"/>
<reference evidence="4" key="2">
    <citation type="submission" date="2020-05" db="UniProtKB">
        <authorList>
            <consortium name="EnsemblMetazoa"/>
        </authorList>
    </citation>
    <scope>IDENTIFICATION</scope>
    <source>
        <strain evidence="4">wikel</strain>
    </source>
</reference>
<dbReference type="VEuPathDB" id="VectorBase:ISCI002014"/>
<proteinExistence type="predicted"/>
<dbReference type="GO" id="GO:0005783">
    <property type="term" value="C:endoplasmic reticulum"/>
    <property type="evidence" value="ECO:0007669"/>
    <property type="project" value="InterPro"/>
</dbReference>
<dbReference type="Pfam" id="PF08336">
    <property type="entry name" value="P4Ha_N"/>
    <property type="match status" value="1"/>
</dbReference>
<dbReference type="HOGENOM" id="CLU_950872_0_0_1"/>
<evidence type="ECO:0000259" key="2">
    <source>
        <dbReference type="Pfam" id="PF08336"/>
    </source>
</evidence>
<dbReference type="VEuPathDB" id="VectorBase:ISCP_025760"/>